<evidence type="ECO:0000256" key="3">
    <source>
        <dbReference type="ARBA" id="ARBA00022645"/>
    </source>
</evidence>
<evidence type="ECO:0000256" key="8">
    <source>
        <dbReference type="ARBA" id="ARBA00022960"/>
    </source>
</evidence>
<dbReference type="SUPFAM" id="SSF53955">
    <property type="entry name" value="Lysozyme-like"/>
    <property type="match status" value="1"/>
</dbReference>
<evidence type="ECO:0000313" key="18">
    <source>
        <dbReference type="Proteomes" id="UP000653674"/>
    </source>
</evidence>
<evidence type="ECO:0000256" key="9">
    <source>
        <dbReference type="ARBA" id="ARBA00022984"/>
    </source>
</evidence>
<dbReference type="GO" id="GO:0071555">
    <property type="term" value="P:cell wall organization"/>
    <property type="evidence" value="ECO:0007669"/>
    <property type="project" value="UniProtKB-KW"/>
</dbReference>
<dbReference type="GO" id="GO:0008955">
    <property type="term" value="F:peptidoglycan glycosyltransferase activity"/>
    <property type="evidence" value="ECO:0007669"/>
    <property type="project" value="UniProtKB-EC"/>
</dbReference>
<dbReference type="EMBL" id="BONU01000011">
    <property type="protein sequence ID" value="GIG73724.1"/>
    <property type="molecule type" value="Genomic_DNA"/>
</dbReference>
<evidence type="ECO:0000256" key="2">
    <source>
        <dbReference type="ARBA" id="ARBA00007739"/>
    </source>
</evidence>
<organism evidence="17 18">
    <name type="scientific">Planosporangium flavigriseum</name>
    <dbReference type="NCBI Taxonomy" id="373681"/>
    <lineage>
        <taxon>Bacteria</taxon>
        <taxon>Bacillati</taxon>
        <taxon>Actinomycetota</taxon>
        <taxon>Actinomycetes</taxon>
        <taxon>Micromonosporales</taxon>
        <taxon>Micromonosporaceae</taxon>
        <taxon>Planosporangium</taxon>
    </lineage>
</organism>
<dbReference type="PANTHER" id="PTHR32282">
    <property type="entry name" value="BINDING PROTEIN TRANSPEPTIDASE, PUTATIVE-RELATED"/>
    <property type="match status" value="1"/>
</dbReference>
<comment type="similarity">
    <text evidence="1">In the C-terminal section; belongs to the transpeptidase family.</text>
</comment>
<dbReference type="Pfam" id="PF00912">
    <property type="entry name" value="Transgly"/>
    <property type="match status" value="1"/>
</dbReference>
<feature type="domain" description="Penicillin-binding protein transpeptidase" evidence="15">
    <location>
        <begin position="344"/>
        <end position="636"/>
    </location>
</feature>
<evidence type="ECO:0000256" key="11">
    <source>
        <dbReference type="ARBA" id="ARBA00023316"/>
    </source>
</evidence>
<dbReference type="PANTHER" id="PTHR32282:SF33">
    <property type="entry name" value="PEPTIDOGLYCAN GLYCOSYLTRANSFERASE"/>
    <property type="match status" value="1"/>
</dbReference>
<evidence type="ECO:0000313" key="17">
    <source>
        <dbReference type="EMBL" id="GIG73724.1"/>
    </source>
</evidence>
<dbReference type="GO" id="GO:0030288">
    <property type="term" value="C:outer membrane-bounded periplasmic space"/>
    <property type="evidence" value="ECO:0007669"/>
    <property type="project" value="TreeGrafter"/>
</dbReference>
<dbReference type="Gene3D" id="3.40.710.10">
    <property type="entry name" value="DD-peptidase/beta-lactamase superfamily"/>
    <property type="match status" value="1"/>
</dbReference>
<dbReference type="InterPro" id="IPR050396">
    <property type="entry name" value="Glycosyltr_51/Transpeptidase"/>
</dbReference>
<dbReference type="InterPro" id="IPR001264">
    <property type="entry name" value="Glyco_trans_51"/>
</dbReference>
<comment type="caution">
    <text evidence="17">The sequence shown here is derived from an EMBL/GenBank/DDBJ whole genome shotgun (WGS) entry which is preliminary data.</text>
</comment>
<keyword evidence="8" id="KW-0133">Cell shape</keyword>
<feature type="compositionally biased region" description="Low complexity" evidence="14">
    <location>
        <begin position="710"/>
        <end position="724"/>
    </location>
</feature>
<evidence type="ECO:0000256" key="12">
    <source>
        <dbReference type="ARBA" id="ARBA00034000"/>
    </source>
</evidence>
<reference evidence="17" key="1">
    <citation type="submission" date="2021-01" db="EMBL/GenBank/DDBJ databases">
        <title>Whole genome shotgun sequence of Planosporangium flavigriseum NBRC 105377.</title>
        <authorList>
            <person name="Komaki H."/>
            <person name="Tamura T."/>
        </authorList>
    </citation>
    <scope>NUCLEOTIDE SEQUENCE</scope>
    <source>
        <strain evidence="17">NBRC 105377</strain>
    </source>
</reference>
<evidence type="ECO:0000259" key="16">
    <source>
        <dbReference type="Pfam" id="PF00912"/>
    </source>
</evidence>
<dbReference type="InterPro" id="IPR023346">
    <property type="entry name" value="Lysozyme-like_dom_sf"/>
</dbReference>
<dbReference type="GO" id="GO:0009252">
    <property type="term" value="P:peptidoglycan biosynthetic process"/>
    <property type="evidence" value="ECO:0007669"/>
    <property type="project" value="UniProtKB-KW"/>
</dbReference>
<name>A0A8J3LLW4_9ACTN</name>
<dbReference type="Pfam" id="PF00905">
    <property type="entry name" value="Transpeptidase"/>
    <property type="match status" value="1"/>
</dbReference>
<evidence type="ECO:0000259" key="15">
    <source>
        <dbReference type="Pfam" id="PF00905"/>
    </source>
</evidence>
<feature type="compositionally biased region" description="Gly residues" evidence="14">
    <location>
        <begin position="725"/>
        <end position="738"/>
    </location>
</feature>
<keyword evidence="6" id="KW-0808">Transferase</keyword>
<comment type="catalytic activity">
    <reaction evidence="12">
        <text>Preferential cleavage: (Ac)2-L-Lys-D-Ala-|-D-Ala. Also transpeptidation of peptidyl-alanyl moieties that are N-acyl substituents of D-alanine.</text>
        <dbReference type="EC" id="3.4.16.4"/>
    </reaction>
</comment>
<evidence type="ECO:0000256" key="6">
    <source>
        <dbReference type="ARBA" id="ARBA00022679"/>
    </source>
</evidence>
<sequence length="766" mass="81915">MVAAAAFPVVAVSGLAAKASADAFDNLPTQLVELPPPQISYVYASDAKTLLAMFYDENRRDVHLADIAPVMYQAIVAAEDSRFYEHHGVDMKGVARAAVANRNSSGQVSQGASTLTMQYVRQALAYSARTNEEIVAATEQTPARKLREMRFALAIEKKYNKQQILERYLNISSFGHGAYGIYAASQVYFGKEPKNLTLGEAALLAGLVKAPTAYDPADPTDPEKRAAALNRREYVLRQMVTLKYITQQQADEAKSAELKIVGQRSPEGCASMPRADLGAGFFCDYLYRWWLEQRDFGVDPYQRENKLRSGGYKIISSFDLGTQTAMRKNVESSLATGSPYALMVAAVEPGTGKVLGLATNRTFSNDQSGNGANTNPNKQGQKGNYPNTTAPLLTGGGDIVGYQAGSTFKMFTMVAALEKGMTLDYTINSTSPYKSKYIVDSNGEAACKGTSFYCPVNATPSWMNGPRNMWTGFGRSVNTYFVPLQERAGAENAVDVAKRLGIQFRARSNDPRYPTDYEFANNPDLTRSWGPFTLGVSATTPLDLANAYATLAADGKYCAPTPVAEIRDMDDNKLDLAKPQCRQVVDPDVARAAVDAARCPLGDQSAFGRCDQGTASEVRGIVGRPVAGKTGTTDGDKTASLVAVTKQIAMAGILGDPDWPLTNRLDAVLGDPHKFVNKAVQYGLRDAMAPKPAINFTPPSRQIAFGKGTGNSSNSGAGNSATNSGQGGGESQPGGGSSPGTVAPTAAPSRGQSARCQLFPALCQRG</sequence>
<feature type="region of interest" description="Disordered" evidence="14">
    <location>
        <begin position="363"/>
        <end position="389"/>
    </location>
</feature>
<dbReference type="Proteomes" id="UP000653674">
    <property type="component" value="Unassembled WGS sequence"/>
</dbReference>
<gene>
    <name evidence="17" type="ORF">Pfl04_21280</name>
</gene>
<comment type="catalytic activity">
    <reaction evidence="13">
        <text>[GlcNAc-(1-&gt;4)-Mur2Ac(oyl-L-Ala-gamma-D-Glu-L-Lys-D-Ala-D-Ala)](n)-di-trans,octa-cis-undecaprenyl diphosphate + beta-D-GlcNAc-(1-&gt;4)-Mur2Ac(oyl-L-Ala-gamma-D-Glu-L-Lys-D-Ala-D-Ala)-di-trans,octa-cis-undecaprenyl diphosphate = [GlcNAc-(1-&gt;4)-Mur2Ac(oyl-L-Ala-gamma-D-Glu-L-Lys-D-Ala-D-Ala)](n+1)-di-trans,octa-cis-undecaprenyl diphosphate + di-trans,octa-cis-undecaprenyl diphosphate + H(+)</text>
        <dbReference type="Rhea" id="RHEA:23708"/>
        <dbReference type="Rhea" id="RHEA-COMP:9602"/>
        <dbReference type="Rhea" id="RHEA-COMP:9603"/>
        <dbReference type="ChEBI" id="CHEBI:15378"/>
        <dbReference type="ChEBI" id="CHEBI:58405"/>
        <dbReference type="ChEBI" id="CHEBI:60033"/>
        <dbReference type="ChEBI" id="CHEBI:78435"/>
        <dbReference type="EC" id="2.4.99.28"/>
    </reaction>
</comment>
<evidence type="ECO:0000256" key="5">
    <source>
        <dbReference type="ARBA" id="ARBA00022676"/>
    </source>
</evidence>
<dbReference type="GO" id="GO:0006508">
    <property type="term" value="P:proteolysis"/>
    <property type="evidence" value="ECO:0007669"/>
    <property type="project" value="UniProtKB-KW"/>
</dbReference>
<keyword evidence="3 17" id="KW-0121">Carboxypeptidase</keyword>
<keyword evidence="7" id="KW-0378">Hydrolase</keyword>
<feature type="region of interest" description="Disordered" evidence="14">
    <location>
        <begin position="691"/>
        <end position="754"/>
    </location>
</feature>
<protein>
    <submittedName>
        <fullName evidence="17">Carboxypeptidase</fullName>
    </submittedName>
</protein>
<accession>A0A8J3LLW4</accession>
<keyword evidence="10" id="KW-0511">Multifunctional enzyme</keyword>
<dbReference type="InterPro" id="IPR036950">
    <property type="entry name" value="PBP_transglycosylase"/>
</dbReference>
<evidence type="ECO:0000256" key="1">
    <source>
        <dbReference type="ARBA" id="ARBA00007090"/>
    </source>
</evidence>
<evidence type="ECO:0000256" key="4">
    <source>
        <dbReference type="ARBA" id="ARBA00022670"/>
    </source>
</evidence>
<feature type="domain" description="Glycosyl transferase family 51" evidence="16">
    <location>
        <begin position="51"/>
        <end position="239"/>
    </location>
</feature>
<proteinExistence type="inferred from homology"/>
<dbReference type="AlphaFoldDB" id="A0A8J3LLW4"/>
<evidence type="ECO:0000256" key="7">
    <source>
        <dbReference type="ARBA" id="ARBA00022801"/>
    </source>
</evidence>
<dbReference type="SUPFAM" id="SSF56601">
    <property type="entry name" value="beta-lactamase/transpeptidase-like"/>
    <property type="match status" value="1"/>
</dbReference>
<evidence type="ECO:0000256" key="14">
    <source>
        <dbReference type="SAM" id="MobiDB-lite"/>
    </source>
</evidence>
<comment type="similarity">
    <text evidence="2">In the N-terminal section; belongs to the glycosyltransferase 51 family.</text>
</comment>
<dbReference type="GO" id="GO:0008360">
    <property type="term" value="P:regulation of cell shape"/>
    <property type="evidence" value="ECO:0007669"/>
    <property type="project" value="UniProtKB-KW"/>
</dbReference>
<dbReference type="GO" id="GO:0008658">
    <property type="term" value="F:penicillin binding"/>
    <property type="evidence" value="ECO:0007669"/>
    <property type="project" value="InterPro"/>
</dbReference>
<evidence type="ECO:0000256" key="13">
    <source>
        <dbReference type="ARBA" id="ARBA00049902"/>
    </source>
</evidence>
<keyword evidence="11" id="KW-0961">Cell wall biogenesis/degradation</keyword>
<evidence type="ECO:0000256" key="10">
    <source>
        <dbReference type="ARBA" id="ARBA00023268"/>
    </source>
</evidence>
<dbReference type="InterPro" id="IPR001460">
    <property type="entry name" value="PCN-bd_Tpept"/>
</dbReference>
<dbReference type="GO" id="GO:0009002">
    <property type="term" value="F:serine-type D-Ala-D-Ala carboxypeptidase activity"/>
    <property type="evidence" value="ECO:0007669"/>
    <property type="project" value="UniProtKB-EC"/>
</dbReference>
<keyword evidence="5" id="KW-0328">Glycosyltransferase</keyword>
<keyword evidence="18" id="KW-1185">Reference proteome</keyword>
<dbReference type="InterPro" id="IPR012338">
    <property type="entry name" value="Beta-lactam/transpept-like"/>
</dbReference>
<dbReference type="FunFam" id="1.10.3810.10:FF:000001">
    <property type="entry name" value="Penicillin-binding protein 1A"/>
    <property type="match status" value="1"/>
</dbReference>
<keyword evidence="9" id="KW-0573">Peptidoglycan synthesis</keyword>
<keyword evidence="4" id="KW-0645">Protease</keyword>
<dbReference type="Gene3D" id="1.10.3810.10">
    <property type="entry name" value="Biosynthetic peptidoglycan transglycosylase-like"/>
    <property type="match status" value="1"/>
</dbReference>